<dbReference type="AlphaFoldDB" id="A0A5B7DG23"/>
<gene>
    <name evidence="2" type="ORF">E2C01_012956</name>
</gene>
<evidence type="ECO:0000313" key="3">
    <source>
        <dbReference type="Proteomes" id="UP000324222"/>
    </source>
</evidence>
<reference evidence="2 3" key="1">
    <citation type="submission" date="2019-05" db="EMBL/GenBank/DDBJ databases">
        <title>Another draft genome of Portunus trituberculatus and its Hox gene families provides insights of decapod evolution.</title>
        <authorList>
            <person name="Jeong J.-H."/>
            <person name="Song I."/>
            <person name="Kim S."/>
            <person name="Choi T."/>
            <person name="Kim D."/>
            <person name="Ryu S."/>
            <person name="Kim W."/>
        </authorList>
    </citation>
    <scope>NUCLEOTIDE SEQUENCE [LARGE SCALE GENOMIC DNA]</scope>
    <source>
        <tissue evidence="2">Muscle</tissue>
    </source>
</reference>
<name>A0A5B7DG23_PORTR</name>
<comment type="caution">
    <text evidence="2">The sequence shown here is derived from an EMBL/GenBank/DDBJ whole genome shotgun (WGS) entry which is preliminary data.</text>
</comment>
<proteinExistence type="predicted"/>
<keyword evidence="3" id="KW-1185">Reference proteome</keyword>
<dbReference type="Proteomes" id="UP000324222">
    <property type="component" value="Unassembled WGS sequence"/>
</dbReference>
<sequence length="108" mass="11750">MSGQVTLPVNPRQDFPWGKGKESGHHAGAYRLASHLVATMEGYTDTSSSVCCTTKPRGQQVQLCTYLTELRKVGHERRSGARAKVDDKGPPFGGHIKEATLRAITEAQ</sequence>
<organism evidence="2 3">
    <name type="scientific">Portunus trituberculatus</name>
    <name type="common">Swimming crab</name>
    <name type="synonym">Neptunus trituberculatus</name>
    <dbReference type="NCBI Taxonomy" id="210409"/>
    <lineage>
        <taxon>Eukaryota</taxon>
        <taxon>Metazoa</taxon>
        <taxon>Ecdysozoa</taxon>
        <taxon>Arthropoda</taxon>
        <taxon>Crustacea</taxon>
        <taxon>Multicrustacea</taxon>
        <taxon>Malacostraca</taxon>
        <taxon>Eumalacostraca</taxon>
        <taxon>Eucarida</taxon>
        <taxon>Decapoda</taxon>
        <taxon>Pleocyemata</taxon>
        <taxon>Brachyura</taxon>
        <taxon>Eubrachyura</taxon>
        <taxon>Portunoidea</taxon>
        <taxon>Portunidae</taxon>
        <taxon>Portuninae</taxon>
        <taxon>Portunus</taxon>
    </lineage>
</organism>
<accession>A0A5B7DG23</accession>
<evidence type="ECO:0000313" key="2">
    <source>
        <dbReference type="EMBL" id="MPC20025.1"/>
    </source>
</evidence>
<evidence type="ECO:0000256" key="1">
    <source>
        <dbReference type="SAM" id="MobiDB-lite"/>
    </source>
</evidence>
<feature type="region of interest" description="Disordered" evidence="1">
    <location>
        <begin position="1"/>
        <end position="23"/>
    </location>
</feature>
<dbReference type="EMBL" id="VSRR010000826">
    <property type="protein sequence ID" value="MPC20025.1"/>
    <property type="molecule type" value="Genomic_DNA"/>
</dbReference>
<feature type="region of interest" description="Disordered" evidence="1">
    <location>
        <begin position="75"/>
        <end position="95"/>
    </location>
</feature>
<protein>
    <submittedName>
        <fullName evidence="2">Uncharacterized protein</fullName>
    </submittedName>
</protein>